<proteinExistence type="predicted"/>
<dbReference type="CDD" id="cd02440">
    <property type="entry name" value="AdoMet_MTases"/>
    <property type="match status" value="1"/>
</dbReference>
<keyword evidence="3" id="KW-1185">Reference proteome</keyword>
<accession>A0A0U5FZX0</accession>
<dbReference type="SUPFAM" id="SSF53335">
    <property type="entry name" value="S-adenosyl-L-methionine-dependent methyltransferases"/>
    <property type="match status" value="1"/>
</dbReference>
<dbReference type="OrthoDB" id="2013972at2759"/>
<dbReference type="STRING" id="454130.A0A0U5FZX0"/>
<dbReference type="Gene3D" id="3.40.50.150">
    <property type="entry name" value="Vaccinia Virus protein VP39"/>
    <property type="match status" value="1"/>
</dbReference>
<reference evidence="3" key="1">
    <citation type="journal article" date="2016" name="Genome Announc.">
        <title>Draft genome sequences of fungus Aspergillus calidoustus.</title>
        <authorList>
            <person name="Horn F."/>
            <person name="Linde J."/>
            <person name="Mattern D.J."/>
            <person name="Walther G."/>
            <person name="Guthke R."/>
            <person name="Scherlach K."/>
            <person name="Martin K."/>
            <person name="Brakhage A.A."/>
            <person name="Petzke L."/>
            <person name="Valiante V."/>
        </authorList>
    </citation>
    <scope>NUCLEOTIDE SEQUENCE [LARGE SCALE GENOMIC DNA]</scope>
    <source>
        <strain evidence="3">SF006504</strain>
    </source>
</reference>
<name>A0A0U5FZX0_ASPCI</name>
<dbReference type="OMA" id="DFELPWN"/>
<evidence type="ECO:0008006" key="4">
    <source>
        <dbReference type="Google" id="ProtNLM"/>
    </source>
</evidence>
<feature type="region of interest" description="Disordered" evidence="1">
    <location>
        <begin position="1"/>
        <end position="38"/>
    </location>
</feature>
<dbReference type="AlphaFoldDB" id="A0A0U5FZX0"/>
<dbReference type="PANTHER" id="PTHR43591:SF31">
    <property type="entry name" value="LAEA-LIKE, PUTATIVE (AFU_ORTHOLOGUE AFUA_8G01930)-RELATED"/>
    <property type="match status" value="1"/>
</dbReference>
<organism evidence="2 3">
    <name type="scientific">Aspergillus calidoustus</name>
    <dbReference type="NCBI Taxonomy" id="454130"/>
    <lineage>
        <taxon>Eukaryota</taxon>
        <taxon>Fungi</taxon>
        <taxon>Dikarya</taxon>
        <taxon>Ascomycota</taxon>
        <taxon>Pezizomycotina</taxon>
        <taxon>Eurotiomycetes</taxon>
        <taxon>Eurotiomycetidae</taxon>
        <taxon>Eurotiales</taxon>
        <taxon>Aspergillaceae</taxon>
        <taxon>Aspergillus</taxon>
        <taxon>Aspergillus subgen. Nidulantes</taxon>
    </lineage>
</organism>
<sequence>MAEPTDTQTQTQIPIVPEADDDLYNDDSDYGSASDGSATTSLASSIVNYQYENGRRYHAARQGEHILPNDDREQERLDLHHHICTLAQSGSLYRAPIKQGIEKILDLGTGTGNWAIDMADQFPEAIVTGTDLSPIQPGWVPPNCRFEIDDFELPWNWSTPFDYIHMRAIEGSVGDYDTLFKQAHDNLTPGGWFEICDDTVGVFSDDDTIDKAPNMTRWVGLLIEASHKYGKHMNVCKNYKQWLTNAGFKNVREEIYKIPFSPWPKDPKLKELGRYHQVNMLEALEAYSLALMTRFLGWSVADVQLLLAGVRRELLDRKLHIYSKMYVVYGQRE</sequence>
<gene>
    <name evidence="2" type="ORF">ASPCAL06257</name>
</gene>
<dbReference type="Pfam" id="PF13489">
    <property type="entry name" value="Methyltransf_23"/>
    <property type="match status" value="1"/>
</dbReference>
<evidence type="ECO:0000256" key="1">
    <source>
        <dbReference type="SAM" id="MobiDB-lite"/>
    </source>
</evidence>
<protein>
    <recommendedName>
        <fullName evidence="4">Methyltransferase</fullName>
    </recommendedName>
</protein>
<dbReference type="Proteomes" id="UP000054771">
    <property type="component" value="Unassembled WGS sequence"/>
</dbReference>
<dbReference type="GO" id="GO:0008168">
    <property type="term" value="F:methyltransferase activity"/>
    <property type="evidence" value="ECO:0007669"/>
    <property type="project" value="TreeGrafter"/>
</dbReference>
<evidence type="ECO:0000313" key="2">
    <source>
        <dbReference type="EMBL" id="CEL05137.1"/>
    </source>
</evidence>
<evidence type="ECO:0000313" key="3">
    <source>
        <dbReference type="Proteomes" id="UP000054771"/>
    </source>
</evidence>
<dbReference type="EMBL" id="CDMC01000005">
    <property type="protein sequence ID" value="CEL05137.1"/>
    <property type="molecule type" value="Genomic_DNA"/>
</dbReference>
<feature type="compositionally biased region" description="Acidic residues" evidence="1">
    <location>
        <begin position="18"/>
        <end position="29"/>
    </location>
</feature>
<dbReference type="PANTHER" id="PTHR43591">
    <property type="entry name" value="METHYLTRANSFERASE"/>
    <property type="match status" value="1"/>
</dbReference>
<dbReference type="InterPro" id="IPR029063">
    <property type="entry name" value="SAM-dependent_MTases_sf"/>
</dbReference>